<dbReference type="AlphaFoldDB" id="A0A9X2BTD1"/>
<evidence type="ECO:0000256" key="1">
    <source>
        <dbReference type="ARBA" id="ARBA00004651"/>
    </source>
</evidence>
<feature type="transmembrane region" description="Helical" evidence="9">
    <location>
        <begin position="209"/>
        <end position="229"/>
    </location>
</feature>
<dbReference type="Gene3D" id="1.20.1640.10">
    <property type="entry name" value="Multidrug efflux transporter AcrB transmembrane domain"/>
    <property type="match status" value="1"/>
</dbReference>
<feature type="transmembrane region" description="Helical" evidence="9">
    <location>
        <begin position="313"/>
        <end position="339"/>
    </location>
</feature>
<dbReference type="Pfam" id="PF02355">
    <property type="entry name" value="SecD_SecF_C"/>
    <property type="match status" value="1"/>
</dbReference>
<feature type="transmembrane region" description="Helical" evidence="9">
    <location>
        <begin position="289"/>
        <end position="307"/>
    </location>
</feature>
<keyword evidence="8 9" id="KW-0472">Membrane</keyword>
<dbReference type="GO" id="GO:0005886">
    <property type="term" value="C:plasma membrane"/>
    <property type="evidence" value="ECO:0007669"/>
    <property type="project" value="UniProtKB-SubCell"/>
</dbReference>
<evidence type="ECO:0000256" key="4">
    <source>
        <dbReference type="ARBA" id="ARBA00022692"/>
    </source>
</evidence>
<evidence type="ECO:0000313" key="12">
    <source>
        <dbReference type="EMBL" id="MCK8784483.1"/>
    </source>
</evidence>
<keyword evidence="13" id="KW-1185">Reference proteome</keyword>
<dbReference type="InterPro" id="IPR022813">
    <property type="entry name" value="SecD/SecF_arch_bac"/>
</dbReference>
<accession>A0A9X2BTD1</accession>
<evidence type="ECO:0000256" key="6">
    <source>
        <dbReference type="ARBA" id="ARBA00022989"/>
    </source>
</evidence>
<dbReference type="GO" id="GO:0006605">
    <property type="term" value="P:protein targeting"/>
    <property type="evidence" value="ECO:0007669"/>
    <property type="project" value="UniProtKB-UniRule"/>
</dbReference>
<dbReference type="NCBIfam" id="TIGR00916">
    <property type="entry name" value="2A0604s01"/>
    <property type="match status" value="1"/>
</dbReference>
<dbReference type="GO" id="GO:0015450">
    <property type="term" value="F:protein-transporting ATPase activity"/>
    <property type="evidence" value="ECO:0007669"/>
    <property type="project" value="InterPro"/>
</dbReference>
<dbReference type="PANTHER" id="PTHR30081">
    <property type="entry name" value="PROTEIN-EXPORT MEMBRANE PROTEIN SEC"/>
    <property type="match status" value="1"/>
</dbReference>
<comment type="function">
    <text evidence="9">Part of the Sec protein translocase complex. Interacts with the SecYEG preprotein conducting channel. SecDF uses the proton motive force (PMF) to complete protein translocation after the ATP-dependent function of SecA.</text>
</comment>
<dbReference type="InterPro" id="IPR055344">
    <property type="entry name" value="SecD_SecF_C_bact"/>
</dbReference>
<proteinExistence type="inferred from homology"/>
<keyword evidence="7 9" id="KW-0811">Translocation</keyword>
<dbReference type="SUPFAM" id="SSF82866">
    <property type="entry name" value="Multidrug efflux transporter AcrB transmembrane domain"/>
    <property type="match status" value="1"/>
</dbReference>
<evidence type="ECO:0000256" key="3">
    <source>
        <dbReference type="ARBA" id="ARBA00022475"/>
    </source>
</evidence>
<protein>
    <recommendedName>
        <fullName evidence="9">Protein-export membrane protein SecF</fullName>
    </recommendedName>
</protein>
<keyword evidence="2 9" id="KW-0813">Transport</keyword>
<organism evidence="12 13">
    <name type="scientific">Roseomonas acroporae</name>
    <dbReference type="NCBI Taxonomy" id="2937791"/>
    <lineage>
        <taxon>Bacteria</taxon>
        <taxon>Pseudomonadati</taxon>
        <taxon>Pseudomonadota</taxon>
        <taxon>Alphaproteobacteria</taxon>
        <taxon>Acetobacterales</taxon>
        <taxon>Roseomonadaceae</taxon>
        <taxon>Roseomonas</taxon>
    </lineage>
</organism>
<evidence type="ECO:0000313" key="13">
    <source>
        <dbReference type="Proteomes" id="UP001139516"/>
    </source>
</evidence>
<feature type="transmembrane region" description="Helical" evidence="9">
    <location>
        <begin position="182"/>
        <end position="202"/>
    </location>
</feature>
<evidence type="ECO:0000256" key="5">
    <source>
        <dbReference type="ARBA" id="ARBA00022927"/>
    </source>
</evidence>
<feature type="compositionally biased region" description="Low complexity" evidence="10">
    <location>
        <begin position="374"/>
        <end position="400"/>
    </location>
</feature>
<comment type="similarity">
    <text evidence="9">Belongs to the SecD/SecF family. SecF subfamily.</text>
</comment>
<dbReference type="Proteomes" id="UP001139516">
    <property type="component" value="Unassembled WGS sequence"/>
</dbReference>
<name>A0A9X2BTD1_9PROT</name>
<keyword evidence="5 9" id="KW-0653">Protein transport</keyword>
<dbReference type="GO" id="GO:0043952">
    <property type="term" value="P:protein transport by the Sec complex"/>
    <property type="evidence" value="ECO:0007669"/>
    <property type="project" value="UniProtKB-UniRule"/>
</dbReference>
<feature type="transmembrane region" description="Helical" evidence="9">
    <location>
        <begin position="21"/>
        <end position="41"/>
    </location>
</feature>
<keyword evidence="4 9" id="KW-0812">Transmembrane</keyword>
<dbReference type="PANTHER" id="PTHR30081:SF8">
    <property type="entry name" value="PROTEIN TRANSLOCASE SUBUNIT SECF"/>
    <property type="match status" value="1"/>
</dbReference>
<gene>
    <name evidence="9 12" type="primary">secF</name>
    <name evidence="12" type="ORF">M0638_08835</name>
</gene>
<evidence type="ECO:0000256" key="10">
    <source>
        <dbReference type="SAM" id="MobiDB-lite"/>
    </source>
</evidence>
<evidence type="ECO:0000256" key="7">
    <source>
        <dbReference type="ARBA" id="ARBA00023010"/>
    </source>
</evidence>
<dbReference type="PRINTS" id="PR01755">
    <property type="entry name" value="SECFTRNLCASE"/>
</dbReference>
<comment type="subunit">
    <text evidence="9">Forms a complex with SecD. Part of the essential Sec protein translocation apparatus which comprises SecA, SecYEG and auxiliary proteins SecDF-YajC and YidC.</text>
</comment>
<dbReference type="GO" id="GO:0065002">
    <property type="term" value="P:intracellular protein transmembrane transport"/>
    <property type="evidence" value="ECO:0007669"/>
    <property type="project" value="UniProtKB-UniRule"/>
</dbReference>
<dbReference type="InterPro" id="IPR005665">
    <property type="entry name" value="SecF_bac"/>
</dbReference>
<feature type="region of interest" description="Disordered" evidence="10">
    <location>
        <begin position="349"/>
        <end position="400"/>
    </location>
</feature>
<sequence length="400" mass="41685">MFLRPLFRIVPDDTRIPFMKGRIAGLVTSAVLSIASLVLAVHPGLNKGIDFGGGVLMELRTPGPADLGTLRGAFNALDLGDVGLQRFGDDNSVLLRLPVQHERTAAPASPGATAPEAPTAGQPSGQPAGQPAGAPAAGQPAQAAEGATQYAVNAVRAAAERAIPGTRVVRVEAVGSRVSNELFTNGMIALGISLLAMLFYIWFRFEWQFGVAAVVTLILDATKVVGFLALTRLEFSLTTVAAILTIIGWSVNDKVVVYDRVRENLRRYKSMPLRELIDLSINETLNRTVGTSMTILLSTLPLVLFASGQVADFAWVMLFGIVIGTSSSIFIAAPILLFLGENRLRRDAAPAAPAKGRGRGTGGGGAAGQPPPKGEAANGASAAAPGGATSRPRAPAPVNR</sequence>
<dbReference type="InterPro" id="IPR048634">
    <property type="entry name" value="SecD_SecF_C"/>
</dbReference>
<keyword evidence="6 9" id="KW-1133">Transmembrane helix</keyword>
<keyword evidence="3 9" id="KW-1003">Cell membrane</keyword>
<feature type="region of interest" description="Disordered" evidence="10">
    <location>
        <begin position="104"/>
        <end position="140"/>
    </location>
</feature>
<reference evidence="12" key="1">
    <citation type="submission" date="2022-04" db="EMBL/GenBank/DDBJ databases">
        <title>Roseomonas acroporae sp. nov., isolated from coral Acropora digitifera.</title>
        <authorList>
            <person name="Sun H."/>
        </authorList>
    </citation>
    <scope>NUCLEOTIDE SEQUENCE</scope>
    <source>
        <strain evidence="12">NAR14</strain>
    </source>
</reference>
<comment type="caution">
    <text evidence="12">The sequence shown here is derived from an EMBL/GenBank/DDBJ whole genome shotgun (WGS) entry which is preliminary data.</text>
</comment>
<feature type="compositionally biased region" description="Low complexity" evidence="10">
    <location>
        <begin position="105"/>
        <end position="140"/>
    </location>
</feature>
<evidence type="ECO:0000256" key="8">
    <source>
        <dbReference type="ARBA" id="ARBA00023136"/>
    </source>
</evidence>
<feature type="transmembrane region" description="Helical" evidence="9">
    <location>
        <begin position="235"/>
        <end position="252"/>
    </location>
</feature>
<feature type="domain" description="Protein export membrane protein SecD/SecF C-terminal" evidence="11">
    <location>
        <begin position="165"/>
        <end position="341"/>
    </location>
</feature>
<dbReference type="InterPro" id="IPR022645">
    <property type="entry name" value="SecD/SecF_bac"/>
</dbReference>
<dbReference type="HAMAP" id="MF_01464_B">
    <property type="entry name" value="SecF_B"/>
    <property type="match status" value="1"/>
</dbReference>
<dbReference type="NCBIfam" id="TIGR00966">
    <property type="entry name" value="transloc_SecF"/>
    <property type="match status" value="1"/>
</dbReference>
<evidence type="ECO:0000256" key="9">
    <source>
        <dbReference type="HAMAP-Rule" id="MF_01464"/>
    </source>
</evidence>
<evidence type="ECO:0000259" key="11">
    <source>
        <dbReference type="Pfam" id="PF02355"/>
    </source>
</evidence>
<comment type="subcellular location">
    <subcellularLocation>
        <location evidence="1 9">Cell membrane</location>
        <topology evidence="1 9">Multi-pass membrane protein</topology>
    </subcellularLocation>
</comment>
<dbReference type="RefSeq" id="WP_248666609.1">
    <property type="nucleotide sequence ID" value="NZ_JALPRX010000034.1"/>
</dbReference>
<evidence type="ECO:0000256" key="2">
    <source>
        <dbReference type="ARBA" id="ARBA00022448"/>
    </source>
</evidence>
<dbReference type="EMBL" id="JALPRX010000034">
    <property type="protein sequence ID" value="MCK8784483.1"/>
    <property type="molecule type" value="Genomic_DNA"/>
</dbReference>